<protein>
    <submittedName>
        <fullName evidence="1">Uncharacterized protein</fullName>
    </submittedName>
</protein>
<comment type="caution">
    <text evidence="1">The sequence shown here is derived from an EMBL/GenBank/DDBJ whole genome shotgun (WGS) entry which is preliminary data.</text>
</comment>
<dbReference type="Proteomes" id="UP001285908">
    <property type="component" value="Unassembled WGS sequence"/>
</dbReference>
<gene>
    <name evidence="1" type="ORF">B0T23DRAFT_416320</name>
</gene>
<sequence length="265" mass="28796">MNKRHGKLKEDNVSHNGDCLPQSMLPLRPFGPARLSPAIYRSVAWLAQETYFGGLFSHNTGESFWDFPKHPKRALRIMLQERFGPIHGFAPCLLQPPPEVARLFSPSPFSSQNGPSTLGSGWGWMHWDALIADQERGALVIMMAQTISSSAIAGLSDPSVRPSTQELARCWLALALSDWLSTGGAAPREPWCPSAFSSGTCEASTLVPPLVPGASTGDLFGGAWRMGTLDHRDVNQQDGAAVVTAVRSSRRPSQWSISIPRPTSH</sequence>
<name>A0AAJ0HY03_9PEZI</name>
<evidence type="ECO:0000313" key="1">
    <source>
        <dbReference type="EMBL" id="KAK3484836.1"/>
    </source>
</evidence>
<proteinExistence type="predicted"/>
<keyword evidence="2" id="KW-1185">Reference proteome</keyword>
<evidence type="ECO:0000313" key="2">
    <source>
        <dbReference type="Proteomes" id="UP001285908"/>
    </source>
</evidence>
<organism evidence="1 2">
    <name type="scientific">Neurospora hispaniola</name>
    <dbReference type="NCBI Taxonomy" id="588809"/>
    <lineage>
        <taxon>Eukaryota</taxon>
        <taxon>Fungi</taxon>
        <taxon>Dikarya</taxon>
        <taxon>Ascomycota</taxon>
        <taxon>Pezizomycotina</taxon>
        <taxon>Sordariomycetes</taxon>
        <taxon>Sordariomycetidae</taxon>
        <taxon>Sordariales</taxon>
        <taxon>Sordariaceae</taxon>
        <taxon>Neurospora</taxon>
    </lineage>
</organism>
<accession>A0AAJ0HY03</accession>
<dbReference type="RefSeq" id="XP_062687890.1">
    <property type="nucleotide sequence ID" value="XM_062839628.1"/>
</dbReference>
<reference evidence="1 2" key="1">
    <citation type="journal article" date="2023" name="Mol. Phylogenet. Evol.">
        <title>Genome-scale phylogeny and comparative genomics of the fungal order Sordariales.</title>
        <authorList>
            <person name="Hensen N."/>
            <person name="Bonometti L."/>
            <person name="Westerberg I."/>
            <person name="Brannstrom I.O."/>
            <person name="Guillou S."/>
            <person name="Cros-Aarteil S."/>
            <person name="Calhoun S."/>
            <person name="Haridas S."/>
            <person name="Kuo A."/>
            <person name="Mondo S."/>
            <person name="Pangilinan J."/>
            <person name="Riley R."/>
            <person name="LaButti K."/>
            <person name="Andreopoulos B."/>
            <person name="Lipzen A."/>
            <person name="Chen C."/>
            <person name="Yan M."/>
            <person name="Daum C."/>
            <person name="Ng V."/>
            <person name="Clum A."/>
            <person name="Steindorff A."/>
            <person name="Ohm R.A."/>
            <person name="Martin F."/>
            <person name="Silar P."/>
            <person name="Natvig D.O."/>
            <person name="Lalanne C."/>
            <person name="Gautier V."/>
            <person name="Ament-Velasquez S.L."/>
            <person name="Kruys A."/>
            <person name="Hutchinson M.I."/>
            <person name="Powell A.J."/>
            <person name="Barry K."/>
            <person name="Miller A.N."/>
            <person name="Grigoriev I.V."/>
            <person name="Debuchy R."/>
            <person name="Gladieux P."/>
            <person name="Hiltunen Thoren M."/>
            <person name="Johannesson H."/>
        </authorList>
    </citation>
    <scope>NUCLEOTIDE SEQUENCE [LARGE SCALE GENOMIC DNA]</scope>
    <source>
        <strain evidence="1 2">FGSC 10403</strain>
    </source>
</reference>
<dbReference type="GeneID" id="87877250"/>
<dbReference type="AlphaFoldDB" id="A0AAJ0HY03"/>
<dbReference type="EMBL" id="JAULSX010000013">
    <property type="protein sequence ID" value="KAK3484836.1"/>
    <property type="molecule type" value="Genomic_DNA"/>
</dbReference>